<dbReference type="AlphaFoldDB" id="A0A4R5VYM7"/>
<keyword evidence="2" id="KW-1185">Reference proteome</keyword>
<dbReference type="RefSeq" id="WP_133330078.1">
    <property type="nucleotide sequence ID" value="NZ_SMYL01000009.1"/>
</dbReference>
<evidence type="ECO:0000313" key="2">
    <source>
        <dbReference type="Proteomes" id="UP000294829"/>
    </source>
</evidence>
<dbReference type="Proteomes" id="UP000294829">
    <property type="component" value="Unassembled WGS sequence"/>
</dbReference>
<evidence type="ECO:0008006" key="3">
    <source>
        <dbReference type="Google" id="ProtNLM"/>
    </source>
</evidence>
<sequence>MSNTVNITVNQGTSLPYTFTLTYLDNSVYNLTGYDARLQVRRTYGDTTWLINCTVANGKLVINAAAGTITWHIIPSDTMSIRFNNKDDDTLDCVYDLEITDPTGNIYKPAGGTLTINREVTR</sequence>
<accession>A0A4R5VYM7</accession>
<comment type="caution">
    <text evidence="1">The sequence shown here is derived from an EMBL/GenBank/DDBJ whole genome shotgun (WGS) entry which is preliminary data.</text>
</comment>
<dbReference type="OrthoDB" id="8913184at2"/>
<evidence type="ECO:0000313" key="1">
    <source>
        <dbReference type="EMBL" id="TDK63561.1"/>
    </source>
</evidence>
<gene>
    <name evidence="1" type="ORF">E2I14_15280</name>
</gene>
<organism evidence="1 2">
    <name type="scientific">Sapientia aquatica</name>
    <dbReference type="NCBI Taxonomy" id="1549640"/>
    <lineage>
        <taxon>Bacteria</taxon>
        <taxon>Pseudomonadati</taxon>
        <taxon>Pseudomonadota</taxon>
        <taxon>Betaproteobacteria</taxon>
        <taxon>Burkholderiales</taxon>
        <taxon>Oxalobacteraceae</taxon>
        <taxon>Sapientia</taxon>
    </lineage>
</organism>
<name>A0A4R5VYM7_9BURK</name>
<proteinExistence type="predicted"/>
<dbReference type="EMBL" id="SMYL01000009">
    <property type="protein sequence ID" value="TDK63561.1"/>
    <property type="molecule type" value="Genomic_DNA"/>
</dbReference>
<reference evidence="1 2" key="1">
    <citation type="submission" date="2019-03" db="EMBL/GenBank/DDBJ databases">
        <title>Sapientia aquatica gen. nov., sp. nov., isolated from a crater lake.</title>
        <authorList>
            <person name="Felfoldi T."/>
            <person name="Szabo A."/>
            <person name="Toth E."/>
            <person name="Schumann P."/>
            <person name="Keki Z."/>
            <person name="Marialigeti K."/>
            <person name="Mathe I."/>
        </authorList>
    </citation>
    <scope>NUCLEOTIDE SEQUENCE [LARGE SCALE GENOMIC DNA]</scope>
    <source>
        <strain evidence="1 2">SA-152</strain>
    </source>
</reference>
<protein>
    <recommendedName>
        <fullName evidence="3">BppU N-terminal domain-containing protein</fullName>
    </recommendedName>
</protein>